<dbReference type="Proteomes" id="UP001150924">
    <property type="component" value="Unassembled WGS sequence"/>
</dbReference>
<reference evidence="2" key="1">
    <citation type="submission" date="2022-11" db="EMBL/GenBank/DDBJ databases">
        <title>Minimal conservation of predation-associated metabolite biosynthetic gene clusters underscores biosynthetic potential of Myxococcota including descriptions for ten novel species: Archangium lansinium sp. nov., Myxococcus landrumus sp. nov., Nannocystis bai.</title>
        <authorList>
            <person name="Ahearne A."/>
            <person name="Stevens C."/>
            <person name="Phillips K."/>
        </authorList>
    </citation>
    <scope>NUCLEOTIDE SEQUENCE</scope>
    <source>
        <strain evidence="2">Na p29</strain>
    </source>
</reference>
<protein>
    <submittedName>
        <fullName evidence="2">Uncharacterized protein</fullName>
    </submittedName>
</protein>
<feature type="compositionally biased region" description="Polar residues" evidence="1">
    <location>
        <begin position="1"/>
        <end position="19"/>
    </location>
</feature>
<evidence type="ECO:0000313" key="2">
    <source>
        <dbReference type="EMBL" id="MCY1009150.1"/>
    </source>
</evidence>
<gene>
    <name evidence="2" type="ORF">OV079_27015</name>
</gene>
<feature type="compositionally biased region" description="Polar residues" evidence="1">
    <location>
        <begin position="34"/>
        <end position="43"/>
    </location>
</feature>
<dbReference type="AlphaFoldDB" id="A0A9X3ETT6"/>
<comment type="caution">
    <text evidence="2">The sequence shown here is derived from an EMBL/GenBank/DDBJ whole genome shotgun (WGS) entry which is preliminary data.</text>
</comment>
<name>A0A9X3ETT6_9BACT</name>
<evidence type="ECO:0000313" key="3">
    <source>
        <dbReference type="Proteomes" id="UP001150924"/>
    </source>
</evidence>
<evidence type="ECO:0000256" key="1">
    <source>
        <dbReference type="SAM" id="MobiDB-lite"/>
    </source>
</evidence>
<feature type="region of interest" description="Disordered" evidence="1">
    <location>
        <begin position="1"/>
        <end position="69"/>
    </location>
</feature>
<keyword evidence="3" id="KW-1185">Reference proteome</keyword>
<sequence>MQSAWQPSSSAVLPSSHCSPGSIWPLPHGGEGVTVQSSSQPSSGVRLPSSHASPGSSWPSPHSGALEVPPEVVSCGASLSVAGVEPVG</sequence>
<accession>A0A9X3ETT6</accession>
<dbReference type="EMBL" id="JAPNKE010000002">
    <property type="protein sequence ID" value="MCY1009150.1"/>
    <property type="molecule type" value="Genomic_DNA"/>
</dbReference>
<feature type="compositionally biased region" description="Low complexity" evidence="1">
    <location>
        <begin position="48"/>
        <end position="65"/>
    </location>
</feature>
<organism evidence="2 3">
    <name type="scientific">Nannocystis pusilla</name>
    <dbReference type="NCBI Taxonomy" id="889268"/>
    <lineage>
        <taxon>Bacteria</taxon>
        <taxon>Pseudomonadati</taxon>
        <taxon>Myxococcota</taxon>
        <taxon>Polyangia</taxon>
        <taxon>Nannocystales</taxon>
        <taxon>Nannocystaceae</taxon>
        <taxon>Nannocystis</taxon>
    </lineage>
</organism>
<proteinExistence type="predicted"/>